<proteinExistence type="predicted"/>
<evidence type="ECO:0000256" key="1">
    <source>
        <dbReference type="SAM" id="Phobius"/>
    </source>
</evidence>
<name>A0ABU1KBS4_XANFL</name>
<evidence type="ECO:0000313" key="3">
    <source>
        <dbReference type="EMBL" id="MDR6331919.1"/>
    </source>
</evidence>
<dbReference type="EMBL" id="JAVDPY010000001">
    <property type="protein sequence ID" value="MDR6331919.1"/>
    <property type="molecule type" value="Genomic_DNA"/>
</dbReference>
<dbReference type="Proteomes" id="UP001245370">
    <property type="component" value="Unassembled WGS sequence"/>
</dbReference>
<keyword evidence="1" id="KW-0472">Membrane</keyword>
<evidence type="ECO:0000313" key="4">
    <source>
        <dbReference type="Proteomes" id="UP001245370"/>
    </source>
</evidence>
<organism evidence="3 4">
    <name type="scientific">Xanthobacter flavus</name>
    <dbReference type="NCBI Taxonomy" id="281"/>
    <lineage>
        <taxon>Bacteria</taxon>
        <taxon>Pseudomonadati</taxon>
        <taxon>Pseudomonadota</taxon>
        <taxon>Alphaproteobacteria</taxon>
        <taxon>Hyphomicrobiales</taxon>
        <taxon>Xanthobacteraceae</taxon>
        <taxon>Xanthobacter</taxon>
    </lineage>
</organism>
<comment type="caution">
    <text evidence="3">The sequence shown here is derived from an EMBL/GenBank/DDBJ whole genome shotgun (WGS) entry which is preliminary data.</text>
</comment>
<feature type="chain" id="PRO_5045881871" evidence="2">
    <location>
        <begin position="21"/>
        <end position="212"/>
    </location>
</feature>
<feature type="transmembrane region" description="Helical" evidence="1">
    <location>
        <begin position="56"/>
        <end position="80"/>
    </location>
</feature>
<keyword evidence="2" id="KW-0732">Signal</keyword>
<sequence length="212" mass="21328">MELLLTAAASLTTAATGAGAAAAAAAPVAVLGAAGPLAVPTFMGTAGATAAAGGGLLGALTGGSALSSVLSGGVTVLSALRGLDAAKEKSFEADMKAADTRQQITDEREAAARRRINLKDEMYDVLGKNDVATAAAGIDLSYGFGQQQRETVLAKGAQEVSIDSATEARRLRELKMREENYKRISRGARNSGTLSAALAVGEGATKLAGRYG</sequence>
<accession>A0ABU1KBS4</accession>
<feature type="signal peptide" evidence="2">
    <location>
        <begin position="1"/>
        <end position="20"/>
    </location>
</feature>
<reference evidence="3 4" key="1">
    <citation type="submission" date="2023-07" db="EMBL/GenBank/DDBJ databases">
        <title>Genomic Encyclopedia of Type Strains, Phase IV (KMG-IV): sequencing the most valuable type-strain genomes for metagenomic binning, comparative biology and taxonomic classification.</title>
        <authorList>
            <person name="Goeker M."/>
        </authorList>
    </citation>
    <scope>NUCLEOTIDE SEQUENCE [LARGE SCALE GENOMIC DNA]</scope>
    <source>
        <strain evidence="3 4">DSM 338</strain>
    </source>
</reference>
<dbReference type="RefSeq" id="WP_309749087.1">
    <property type="nucleotide sequence ID" value="NZ_JAVDPY010000001.1"/>
</dbReference>
<keyword evidence="4" id="KW-1185">Reference proteome</keyword>
<keyword evidence="1" id="KW-1133">Transmembrane helix</keyword>
<evidence type="ECO:0000256" key="2">
    <source>
        <dbReference type="SAM" id="SignalP"/>
    </source>
</evidence>
<protein>
    <submittedName>
        <fullName evidence="3">Type IV secretory pathway TrbL component</fullName>
    </submittedName>
</protein>
<keyword evidence="1" id="KW-0812">Transmembrane</keyword>
<gene>
    <name evidence="3" type="ORF">GGQ86_000366</name>
</gene>